<protein>
    <submittedName>
        <fullName evidence="2">Phosphate transporter</fullName>
    </submittedName>
</protein>
<dbReference type="Proteomes" id="UP001298424">
    <property type="component" value="Unassembled WGS sequence"/>
</dbReference>
<name>A0ABS9NPE0_9NEIS</name>
<organism evidence="2 3">
    <name type="scientific">Kingella pumchi</name>
    <dbReference type="NCBI Taxonomy" id="2779506"/>
    <lineage>
        <taxon>Bacteria</taxon>
        <taxon>Pseudomonadati</taxon>
        <taxon>Pseudomonadota</taxon>
        <taxon>Betaproteobacteria</taxon>
        <taxon>Neisseriales</taxon>
        <taxon>Neisseriaceae</taxon>
        <taxon>Kingella</taxon>
    </lineage>
</organism>
<gene>
    <name evidence="2" type="ORF">MB824_09175</name>
</gene>
<reference evidence="2 3" key="1">
    <citation type="submission" date="2022-02" db="EMBL/GenBank/DDBJ databases">
        <title>Genome sequence data of Kingella unionensis sp. nov. strain CICC 24913 (CCUG 75125).</title>
        <authorList>
            <person name="Xiao M."/>
        </authorList>
    </citation>
    <scope>NUCLEOTIDE SEQUENCE [LARGE SCALE GENOMIC DNA]</scope>
    <source>
        <strain evidence="2 3">CICC 24913</strain>
    </source>
</reference>
<proteinExistence type="predicted"/>
<accession>A0ABS9NPE0</accession>
<feature type="transmembrane region" description="Helical" evidence="1">
    <location>
        <begin position="54"/>
        <end position="74"/>
    </location>
</feature>
<dbReference type="RefSeq" id="WP_238748186.1">
    <property type="nucleotide sequence ID" value="NZ_JAKOOW010000033.1"/>
</dbReference>
<keyword evidence="3" id="KW-1185">Reference proteome</keyword>
<evidence type="ECO:0000313" key="2">
    <source>
        <dbReference type="EMBL" id="MCG6504666.1"/>
    </source>
</evidence>
<sequence>MTGTYMLTAFILGFWCIWSANRDVKSLAEALVFIVITLVTKALMEWSGMPNLDGLFWITWGVLFIYVAVVLEAVERFSSSMGVNMTIAIGGAIGWYFLAQYVFSESGSTYLASFLS</sequence>
<feature type="transmembrane region" description="Helical" evidence="1">
    <location>
        <begin position="81"/>
        <end position="103"/>
    </location>
</feature>
<evidence type="ECO:0000256" key="1">
    <source>
        <dbReference type="SAM" id="Phobius"/>
    </source>
</evidence>
<dbReference type="EMBL" id="JAKOOW010000033">
    <property type="protein sequence ID" value="MCG6504666.1"/>
    <property type="molecule type" value="Genomic_DNA"/>
</dbReference>
<evidence type="ECO:0000313" key="3">
    <source>
        <dbReference type="Proteomes" id="UP001298424"/>
    </source>
</evidence>
<keyword evidence="1" id="KW-0472">Membrane</keyword>
<comment type="caution">
    <text evidence="2">The sequence shown here is derived from an EMBL/GenBank/DDBJ whole genome shotgun (WGS) entry which is preliminary data.</text>
</comment>
<keyword evidence="1" id="KW-1133">Transmembrane helix</keyword>
<keyword evidence="1" id="KW-0812">Transmembrane</keyword>